<evidence type="ECO:0000256" key="3">
    <source>
        <dbReference type="ARBA" id="ARBA00010609"/>
    </source>
</evidence>
<keyword evidence="8 12" id="KW-0677">Repeat</keyword>
<dbReference type="InterPro" id="IPR008972">
    <property type="entry name" value="Cupredoxin"/>
</dbReference>
<evidence type="ECO:0000256" key="10">
    <source>
        <dbReference type="ARBA" id="ARBA00023008"/>
    </source>
</evidence>
<keyword evidence="5 12" id="KW-0052">Apoplast</keyword>
<dbReference type="CDD" id="cd13849">
    <property type="entry name" value="CuRO_1_LCC_plant"/>
    <property type="match status" value="1"/>
</dbReference>
<dbReference type="InterPro" id="IPR011707">
    <property type="entry name" value="Cu-oxidase-like_N"/>
</dbReference>
<dbReference type="FunFam" id="2.60.40.420:FF:000049">
    <property type="entry name" value="Laccase"/>
    <property type="match status" value="1"/>
</dbReference>
<dbReference type="PANTHER" id="PTHR11709">
    <property type="entry name" value="MULTI-COPPER OXIDASE"/>
    <property type="match status" value="1"/>
</dbReference>
<comment type="catalytic activity">
    <reaction evidence="1 12">
        <text>4 hydroquinone + O2 = 4 benzosemiquinone + 2 H2O</text>
        <dbReference type="Rhea" id="RHEA:11276"/>
        <dbReference type="ChEBI" id="CHEBI:15377"/>
        <dbReference type="ChEBI" id="CHEBI:15379"/>
        <dbReference type="ChEBI" id="CHEBI:17594"/>
        <dbReference type="ChEBI" id="CHEBI:17977"/>
        <dbReference type="EC" id="1.10.3.2"/>
    </reaction>
</comment>
<dbReference type="Pfam" id="PF07732">
    <property type="entry name" value="Cu-oxidase_3"/>
    <property type="match status" value="1"/>
</dbReference>
<dbReference type="GO" id="GO:0046274">
    <property type="term" value="P:lignin catabolic process"/>
    <property type="evidence" value="ECO:0007669"/>
    <property type="project" value="UniProtKB-KW"/>
</dbReference>
<dbReference type="InterPro" id="IPR011706">
    <property type="entry name" value="Cu-oxidase_C"/>
</dbReference>
<dbReference type="PANTHER" id="PTHR11709:SF431">
    <property type="entry name" value="LACCASE-5"/>
    <property type="match status" value="1"/>
</dbReference>
<dbReference type="InterPro" id="IPR002355">
    <property type="entry name" value="Cu_oxidase_Cu_BS"/>
</dbReference>
<dbReference type="Pfam" id="PF00394">
    <property type="entry name" value="Cu-oxidase"/>
    <property type="match status" value="1"/>
</dbReference>
<organism evidence="16">
    <name type="scientific">Pinus pinaster</name>
    <name type="common">Maritime pine</name>
    <dbReference type="NCBI Taxonomy" id="71647"/>
    <lineage>
        <taxon>Eukaryota</taxon>
        <taxon>Viridiplantae</taxon>
        <taxon>Streptophyta</taxon>
        <taxon>Embryophyta</taxon>
        <taxon>Tracheophyta</taxon>
        <taxon>Spermatophyta</taxon>
        <taxon>Pinopsida</taxon>
        <taxon>Pinidae</taxon>
        <taxon>Conifers I</taxon>
        <taxon>Pinales</taxon>
        <taxon>Pinaceae</taxon>
        <taxon>Pinus</taxon>
        <taxon>Pinus subgen. Pinus</taxon>
    </lineage>
</organism>
<dbReference type="PROSITE" id="PS00080">
    <property type="entry name" value="MULTICOPPER_OXIDASE2"/>
    <property type="match status" value="1"/>
</dbReference>
<feature type="domain" description="Plastocyanin-like" evidence="13">
    <location>
        <begin position="171"/>
        <end position="321"/>
    </location>
</feature>
<evidence type="ECO:0000256" key="1">
    <source>
        <dbReference type="ARBA" id="ARBA00000349"/>
    </source>
</evidence>
<evidence type="ECO:0000256" key="6">
    <source>
        <dbReference type="ARBA" id="ARBA00022525"/>
    </source>
</evidence>
<dbReference type="GO" id="GO:0005507">
    <property type="term" value="F:copper ion binding"/>
    <property type="evidence" value="ECO:0007669"/>
    <property type="project" value="InterPro"/>
</dbReference>
<evidence type="ECO:0000259" key="14">
    <source>
        <dbReference type="Pfam" id="PF07731"/>
    </source>
</evidence>
<keyword evidence="6 12" id="KW-0964">Secreted</keyword>
<feature type="domain" description="Plastocyanin-like" evidence="14">
    <location>
        <begin position="425"/>
        <end position="558"/>
    </location>
</feature>
<dbReference type="Gene3D" id="2.60.40.420">
    <property type="entry name" value="Cupredoxins - blue copper proteins"/>
    <property type="match status" value="3"/>
</dbReference>
<keyword evidence="10 12" id="KW-0186">Copper</keyword>
<gene>
    <name evidence="16" type="primary">Lac2</name>
</gene>
<evidence type="ECO:0000256" key="4">
    <source>
        <dbReference type="ARBA" id="ARBA00012297"/>
    </source>
</evidence>
<dbReference type="FunFam" id="2.60.40.420:FF:000062">
    <property type="entry name" value="Laccase"/>
    <property type="match status" value="1"/>
</dbReference>
<dbReference type="SUPFAM" id="SSF49503">
    <property type="entry name" value="Cupredoxins"/>
    <property type="match status" value="3"/>
</dbReference>
<dbReference type="CDD" id="cd13875">
    <property type="entry name" value="CuRO_2_LCC_plant"/>
    <property type="match status" value="1"/>
</dbReference>
<keyword evidence="7 12" id="KW-0479">Metal-binding</keyword>
<dbReference type="InterPro" id="IPR034285">
    <property type="entry name" value="CuRO_2_LCC"/>
</dbReference>
<comment type="similarity">
    <text evidence="3 12">Belongs to the multicopper oxidase family.</text>
</comment>
<dbReference type="GO" id="GO:0052716">
    <property type="term" value="F:hydroquinone:oxygen oxidoreductase activity"/>
    <property type="evidence" value="ECO:0007669"/>
    <property type="project" value="UniProtKB-EC"/>
</dbReference>
<dbReference type="InterPro" id="IPR001117">
    <property type="entry name" value="Cu-oxidase_2nd"/>
</dbReference>
<accession>F4MKL7</accession>
<evidence type="ECO:0000256" key="7">
    <source>
        <dbReference type="ARBA" id="ARBA00022723"/>
    </source>
</evidence>
<dbReference type="InterPro" id="IPR034288">
    <property type="entry name" value="CuRO_1_LCC"/>
</dbReference>
<name>F4MKL7_PINPS</name>
<evidence type="ECO:0000313" key="16">
    <source>
        <dbReference type="EMBL" id="CBL95260.1"/>
    </source>
</evidence>
<feature type="domain" description="Plastocyanin-like" evidence="15">
    <location>
        <begin position="44"/>
        <end position="155"/>
    </location>
</feature>
<comment type="subcellular location">
    <subcellularLocation>
        <location evidence="2 12">Secreted</location>
        <location evidence="2 12">Extracellular space</location>
        <location evidence="2 12">Apoplast</location>
    </subcellularLocation>
</comment>
<dbReference type="EMBL" id="FN824801">
    <property type="protein sequence ID" value="CBL95260.1"/>
    <property type="molecule type" value="mRNA"/>
</dbReference>
<evidence type="ECO:0000259" key="15">
    <source>
        <dbReference type="Pfam" id="PF07732"/>
    </source>
</evidence>
<dbReference type="AlphaFoldDB" id="F4MKL7"/>
<dbReference type="PROSITE" id="PS00079">
    <property type="entry name" value="MULTICOPPER_OXIDASE1"/>
    <property type="match status" value="1"/>
</dbReference>
<evidence type="ECO:0000256" key="11">
    <source>
        <dbReference type="ARBA" id="ARBA00023185"/>
    </source>
</evidence>
<dbReference type="NCBIfam" id="TIGR03389">
    <property type="entry name" value="laccase"/>
    <property type="match status" value="1"/>
</dbReference>
<keyword evidence="9 12" id="KW-0560">Oxidoreductase</keyword>
<evidence type="ECO:0000256" key="5">
    <source>
        <dbReference type="ARBA" id="ARBA00022523"/>
    </source>
</evidence>
<evidence type="ECO:0000256" key="2">
    <source>
        <dbReference type="ARBA" id="ARBA00004271"/>
    </source>
</evidence>
<evidence type="ECO:0000259" key="13">
    <source>
        <dbReference type="Pfam" id="PF00394"/>
    </source>
</evidence>
<proteinExistence type="evidence at transcript level"/>
<protein>
    <recommendedName>
        <fullName evidence="4 12">Laccase</fullName>
        <ecNumber evidence="4 12">1.10.3.2</ecNumber>
    </recommendedName>
    <alternativeName>
        <fullName evidence="12">Benzenediol:oxygen oxidoreductase</fullName>
    </alternativeName>
    <alternativeName>
        <fullName evidence="12">Diphenol oxidase</fullName>
    </alternativeName>
    <alternativeName>
        <fullName evidence="12">Urishiol oxidase</fullName>
    </alternativeName>
</protein>
<dbReference type="Pfam" id="PF07731">
    <property type="entry name" value="Cu-oxidase_2"/>
    <property type="match status" value="1"/>
</dbReference>
<keyword evidence="11 12" id="KW-0439">Lignin degradation</keyword>
<sequence>MEAFNQHLSAQPFAARFVEMVICLTLFTAMVSAKLHTHIFVLRSTPVKRLCGTHNIITVNGQFPGPTLHVRNGDKLKVKVHNQAQYNATIHWHGVRQFRTGWSDGPEFITQCPIRPGRSYTYKFTVTGQEGTLWWHAHSSWLRATVYGALIILPRLDTTYPFTFTRPHRQIPILLGEWWNRNPMDVVNQATRTGAAPNVSDAFTINGQPGDLYKCSASDTFSVSMKGGETNLLRVINAALNTDLFFSIASHTMTVVAVDALYTKPFQTNVLMLGPGQTTDILLTANQATGRYYMAARAYSSGQGVPFDNTTTTAILEYEGSSKTSTPVMPNLPFYNDTNSATSFANGLRSLGSHDHPVFVPQSVEENLSYTIGLGLIKCPGQSCGGPNGSRFAASMNNISFVPPTTSSILQAQHFGMKGVFSADFPDNPSVGFDYTAQNISRGLWSPVKATRVKVLKYNSTVQVILQGTNIFAGESPSLSISMVMTSYIVGAGFGNYNAQTDPQKFNLVDPPMRNTVNVPVNGWAAIRFVADNPGAWVMHCHLDVHITWGLAMVFVFNNGPDALLSLQSPPRDLPLC</sequence>
<evidence type="ECO:0000256" key="12">
    <source>
        <dbReference type="RuleBase" id="RU361119"/>
    </source>
</evidence>
<evidence type="ECO:0000256" key="9">
    <source>
        <dbReference type="ARBA" id="ARBA00023002"/>
    </source>
</evidence>
<dbReference type="GO" id="GO:0048046">
    <property type="term" value="C:apoplast"/>
    <property type="evidence" value="ECO:0007669"/>
    <property type="project" value="UniProtKB-SubCell"/>
</dbReference>
<dbReference type="EC" id="1.10.3.2" evidence="4 12"/>
<evidence type="ECO:0000256" key="8">
    <source>
        <dbReference type="ARBA" id="ARBA00022737"/>
    </source>
</evidence>
<dbReference type="InterPro" id="IPR045087">
    <property type="entry name" value="Cu-oxidase_fam"/>
</dbReference>
<dbReference type="InterPro" id="IPR033138">
    <property type="entry name" value="Cu_oxidase_CS"/>
</dbReference>
<comment type="function">
    <text evidence="12">Lignin degradation and detoxification of lignin-derived products.</text>
</comment>
<comment type="cofactor">
    <cofactor evidence="12">
        <name>Cu cation</name>
        <dbReference type="ChEBI" id="CHEBI:23378"/>
    </cofactor>
    <text evidence="12">Binds 4 Cu cations per monomer.</text>
</comment>
<reference evidence="16" key="1">
    <citation type="submission" date="2010-05" db="EMBL/GenBank/DDBJ databases">
        <title>Pinus pinaster full length.</title>
        <authorList>
            <person name="Flores Monterroso A."/>
            <person name="Fernandez Pozo N."/>
            <person name="Crespillo R."/>
            <person name="Claros G."/>
            <person name="Avila Saez C."/>
            <person name="Canovas Ramos F.M."/>
        </authorList>
    </citation>
    <scope>NUCLEOTIDE SEQUENCE</scope>
</reference>
<dbReference type="InterPro" id="IPR017761">
    <property type="entry name" value="Laccase"/>
</dbReference>